<protein>
    <submittedName>
        <fullName evidence="1">Uncharacterized protein</fullName>
    </submittedName>
</protein>
<proteinExistence type="predicted"/>
<gene>
    <name evidence="1" type="ORF">BST28_22185</name>
</gene>
<dbReference type="AlphaFoldDB" id="A0A1X0DSD1"/>
<sequence length="77" mass="8767">MLWHLELSMIVNGRAVKRRVPEDDDWITVPHDYVGIQRTYEVSAGSWVSSELAEADRAYAADETLSGAELRRRYGLS</sequence>
<organism evidence="1 2">
    <name type="scientific">Mycolicibacter kumamotonensis</name>
    <dbReference type="NCBI Taxonomy" id="354243"/>
    <lineage>
        <taxon>Bacteria</taxon>
        <taxon>Bacillati</taxon>
        <taxon>Actinomycetota</taxon>
        <taxon>Actinomycetes</taxon>
        <taxon>Mycobacteriales</taxon>
        <taxon>Mycobacteriaceae</taxon>
        <taxon>Mycolicibacter</taxon>
    </lineage>
</organism>
<dbReference type="EMBL" id="MVHU01000061">
    <property type="protein sequence ID" value="ORA75247.1"/>
    <property type="molecule type" value="Genomic_DNA"/>
</dbReference>
<accession>A0A1X0DSD1</accession>
<evidence type="ECO:0000313" key="2">
    <source>
        <dbReference type="Proteomes" id="UP000192713"/>
    </source>
</evidence>
<comment type="caution">
    <text evidence="1">The sequence shown here is derived from an EMBL/GenBank/DDBJ whole genome shotgun (WGS) entry which is preliminary data.</text>
</comment>
<reference evidence="1 2" key="1">
    <citation type="submission" date="2017-02" db="EMBL/GenBank/DDBJ databases">
        <title>The new phylogeny of genus Mycobacterium.</title>
        <authorList>
            <person name="Tortoli E."/>
            <person name="Trovato A."/>
            <person name="Cirillo D.M."/>
        </authorList>
    </citation>
    <scope>NUCLEOTIDE SEQUENCE [LARGE SCALE GENOMIC DNA]</scope>
    <source>
        <strain evidence="1 2">DSM 45093</strain>
    </source>
</reference>
<evidence type="ECO:0000313" key="1">
    <source>
        <dbReference type="EMBL" id="ORA75247.1"/>
    </source>
</evidence>
<dbReference type="Proteomes" id="UP000192713">
    <property type="component" value="Unassembled WGS sequence"/>
</dbReference>
<name>A0A1X0DSD1_9MYCO</name>